<dbReference type="EMBL" id="UGQC01000001">
    <property type="protein sequence ID" value="STZ00928.1"/>
    <property type="molecule type" value="Genomic_DNA"/>
</dbReference>
<dbReference type="Gene3D" id="3.40.50.150">
    <property type="entry name" value="Vaccinia Virus protein VP39"/>
    <property type="match status" value="1"/>
</dbReference>
<evidence type="ECO:0000259" key="9">
    <source>
        <dbReference type="Pfam" id="PF07669"/>
    </source>
</evidence>
<dbReference type="PANTHER" id="PTHR33841">
    <property type="entry name" value="DNA METHYLTRANSFERASE YEEA-RELATED"/>
    <property type="match status" value="1"/>
</dbReference>
<dbReference type="SUPFAM" id="SSF53335">
    <property type="entry name" value="S-adenosyl-L-methionine-dependent methyltransferases"/>
    <property type="match status" value="1"/>
</dbReference>
<dbReference type="PANTHER" id="PTHR33841:SF6">
    <property type="entry name" value="TYPE II METHYLTRANSFERASE M.HINDII"/>
    <property type="match status" value="1"/>
</dbReference>
<dbReference type="InterPro" id="IPR002052">
    <property type="entry name" value="DNA_methylase_N6_adenine_CS"/>
</dbReference>
<evidence type="ECO:0000256" key="7">
    <source>
        <dbReference type="ARBA" id="ARBA00047942"/>
    </source>
</evidence>
<dbReference type="GO" id="GO:0009007">
    <property type="term" value="F:site-specific DNA-methyltransferase (adenine-specific) activity"/>
    <property type="evidence" value="ECO:0007669"/>
    <property type="project" value="UniProtKB-EC"/>
</dbReference>
<dbReference type="InterPro" id="IPR050953">
    <property type="entry name" value="N4_N6_ade-DNA_methylase"/>
</dbReference>
<name>A0A378QJJ8_MORLA</name>
<dbReference type="PROSITE" id="PS00092">
    <property type="entry name" value="N6_MTASE"/>
    <property type="match status" value="1"/>
</dbReference>
<dbReference type="Pfam" id="PF07669">
    <property type="entry name" value="Eco57I"/>
    <property type="match status" value="1"/>
</dbReference>
<evidence type="ECO:0000313" key="10">
    <source>
        <dbReference type="EMBL" id="STZ00928.1"/>
    </source>
</evidence>
<accession>A0A378QJJ8</accession>
<organism evidence="10 11">
    <name type="scientific">Moraxella lacunata</name>
    <dbReference type="NCBI Taxonomy" id="477"/>
    <lineage>
        <taxon>Bacteria</taxon>
        <taxon>Pseudomonadati</taxon>
        <taxon>Pseudomonadota</taxon>
        <taxon>Gammaproteobacteria</taxon>
        <taxon>Moraxellales</taxon>
        <taxon>Moraxellaceae</taxon>
        <taxon>Moraxella</taxon>
    </lineage>
</organism>
<gene>
    <name evidence="10" type="ORF">NCTC7911_02341</name>
</gene>
<keyword evidence="4" id="KW-0949">S-adenosyl-L-methionine</keyword>
<dbReference type="REBASE" id="406108">
    <property type="entry name" value="M2.Mla7911ORF2342P"/>
</dbReference>
<keyword evidence="5" id="KW-0680">Restriction system</keyword>
<keyword evidence="3" id="KW-0808">Transferase</keyword>
<evidence type="ECO:0000256" key="2">
    <source>
        <dbReference type="ARBA" id="ARBA00022603"/>
    </source>
</evidence>
<feature type="domain" description="Type II methyltransferase M.TaqI-like" evidence="9">
    <location>
        <begin position="112"/>
        <end position="293"/>
    </location>
</feature>
<keyword evidence="6" id="KW-0238">DNA-binding</keyword>
<evidence type="ECO:0000256" key="6">
    <source>
        <dbReference type="ARBA" id="ARBA00023125"/>
    </source>
</evidence>
<evidence type="ECO:0000256" key="4">
    <source>
        <dbReference type="ARBA" id="ARBA00022691"/>
    </source>
</evidence>
<reference evidence="10 11" key="1">
    <citation type="submission" date="2018-06" db="EMBL/GenBank/DDBJ databases">
        <authorList>
            <consortium name="Pathogen Informatics"/>
            <person name="Doyle S."/>
        </authorList>
    </citation>
    <scope>NUCLEOTIDE SEQUENCE [LARGE SCALE GENOMIC DNA]</scope>
    <source>
        <strain evidence="10 11">NCTC7911</strain>
    </source>
</reference>
<evidence type="ECO:0000313" key="11">
    <source>
        <dbReference type="Proteomes" id="UP000254107"/>
    </source>
</evidence>
<comment type="catalytic activity">
    <reaction evidence="7">
        <text>a 2'-deoxyadenosine in DNA + S-adenosyl-L-methionine = an N(6)-methyl-2'-deoxyadenosine in DNA + S-adenosyl-L-homocysteine + H(+)</text>
        <dbReference type="Rhea" id="RHEA:15197"/>
        <dbReference type="Rhea" id="RHEA-COMP:12418"/>
        <dbReference type="Rhea" id="RHEA-COMP:12419"/>
        <dbReference type="ChEBI" id="CHEBI:15378"/>
        <dbReference type="ChEBI" id="CHEBI:57856"/>
        <dbReference type="ChEBI" id="CHEBI:59789"/>
        <dbReference type="ChEBI" id="CHEBI:90615"/>
        <dbReference type="ChEBI" id="CHEBI:90616"/>
        <dbReference type="EC" id="2.1.1.72"/>
    </reaction>
</comment>
<sequence>MENLNLSIDSNITKDLDNIGKGQLSLFELGYNPDVLDCLSSLSNDEVFTSPKLANQMLDLLPSEIWSNPKATFLDPVCKSGVFLREIVKRLDKGLKNQIPDKQTRINHILKNQVFGIAITGLTALLSRRSVYCSKIANSPLSICEEFDNDMGNIIFGAVHHHFKDGKCSECGASQEVFGNRQGLENHAYAFIHSDRDDVFGELLTMKFDVIIGNPPYQLNVGNDGGNSSKAKAIYHLFIEQAIKLNPRYLVMITPSRWMTRSVEGIPPEWIDDMLKSTKFKVIHDFESSKECFPNLAQPIEGGVNYFLWDSNYNGKCEYNYHTTSGNVLSRFDILDANKIGVVIRDPNSFKIIDKIKRIHKDYFLEEENNFSSLVSPKDFFTNKEFLTSKWKGFKKSPTDDFNIKYYLNKNVSSVGFGWVSQIQIPKNLASKDLHKVYIPAANGSNNLILGKPFYGEPNSVCSQTYLVIGYDPKKHSLTKEQCENIISYIQTKFFRYLVSIKKKTQNGARGVYQFVPLQNFNESWSDEKLYLKYGLSKDEINLIENTISSMDNDTGEKVKKSRGKKTAQSQLDLESDDE</sequence>
<keyword evidence="2 10" id="KW-0489">Methyltransferase</keyword>
<dbReference type="GO" id="GO:0032259">
    <property type="term" value="P:methylation"/>
    <property type="evidence" value="ECO:0007669"/>
    <property type="project" value="UniProtKB-KW"/>
</dbReference>
<protein>
    <recommendedName>
        <fullName evidence="1">site-specific DNA-methyltransferase (adenine-specific)</fullName>
        <ecNumber evidence="1">2.1.1.72</ecNumber>
    </recommendedName>
</protein>
<evidence type="ECO:0000256" key="8">
    <source>
        <dbReference type="SAM" id="MobiDB-lite"/>
    </source>
</evidence>
<dbReference type="InterPro" id="IPR029063">
    <property type="entry name" value="SAM-dependent_MTases_sf"/>
</dbReference>
<dbReference type="EC" id="2.1.1.72" evidence="1"/>
<dbReference type="GO" id="GO:0009307">
    <property type="term" value="P:DNA restriction-modification system"/>
    <property type="evidence" value="ECO:0007669"/>
    <property type="project" value="UniProtKB-KW"/>
</dbReference>
<dbReference type="AlphaFoldDB" id="A0A378QJJ8"/>
<evidence type="ECO:0000256" key="5">
    <source>
        <dbReference type="ARBA" id="ARBA00022747"/>
    </source>
</evidence>
<feature type="region of interest" description="Disordered" evidence="8">
    <location>
        <begin position="551"/>
        <end position="579"/>
    </location>
</feature>
<dbReference type="Proteomes" id="UP000254107">
    <property type="component" value="Unassembled WGS sequence"/>
</dbReference>
<dbReference type="PRINTS" id="PR00507">
    <property type="entry name" value="N12N6MTFRASE"/>
</dbReference>
<proteinExistence type="predicted"/>
<dbReference type="InterPro" id="IPR011639">
    <property type="entry name" value="MethylTrfase_TaqI-like_dom"/>
</dbReference>
<keyword evidence="11" id="KW-1185">Reference proteome</keyword>
<evidence type="ECO:0000256" key="3">
    <source>
        <dbReference type="ARBA" id="ARBA00022679"/>
    </source>
</evidence>
<evidence type="ECO:0000256" key="1">
    <source>
        <dbReference type="ARBA" id="ARBA00011900"/>
    </source>
</evidence>
<dbReference type="GO" id="GO:0003677">
    <property type="term" value="F:DNA binding"/>
    <property type="evidence" value="ECO:0007669"/>
    <property type="project" value="UniProtKB-KW"/>
</dbReference>